<organism evidence="1">
    <name type="scientific">Prunus dulcis</name>
    <name type="common">Almond</name>
    <name type="synonym">Amygdalus dulcis</name>
    <dbReference type="NCBI Taxonomy" id="3755"/>
    <lineage>
        <taxon>Eukaryota</taxon>
        <taxon>Viridiplantae</taxon>
        <taxon>Streptophyta</taxon>
        <taxon>Embryophyta</taxon>
        <taxon>Tracheophyta</taxon>
        <taxon>Spermatophyta</taxon>
        <taxon>Magnoliopsida</taxon>
        <taxon>eudicotyledons</taxon>
        <taxon>Gunneridae</taxon>
        <taxon>Pentapetalae</taxon>
        <taxon>rosids</taxon>
        <taxon>fabids</taxon>
        <taxon>Rosales</taxon>
        <taxon>Rosaceae</taxon>
        <taxon>Amygdaloideae</taxon>
        <taxon>Amygdaleae</taxon>
        <taxon>Prunus</taxon>
    </lineage>
</organism>
<protein>
    <submittedName>
        <fullName evidence="1">F-box family protein with DUF295</fullName>
    </submittedName>
</protein>
<proteinExistence type="predicted"/>
<dbReference type="AlphaFoldDB" id="A0A4Y1RPB9"/>
<reference evidence="1" key="1">
    <citation type="journal article" date="2019" name="Science">
        <title>Mutation of a bHLH transcription factor allowed almond domestication.</title>
        <authorList>
            <person name="Sanchez-Perez R."/>
            <person name="Pavan S."/>
            <person name="Mazzeo R."/>
            <person name="Moldovan C."/>
            <person name="Aiese Cigliano R."/>
            <person name="Del Cueto J."/>
            <person name="Ricciardi F."/>
            <person name="Lotti C."/>
            <person name="Ricciardi L."/>
            <person name="Dicenta F."/>
            <person name="Lopez-Marques R.L."/>
            <person name="Lindberg Moller B."/>
        </authorList>
    </citation>
    <scope>NUCLEOTIDE SEQUENCE</scope>
</reference>
<dbReference type="EMBL" id="AP019302">
    <property type="protein sequence ID" value="BBH06174.1"/>
    <property type="molecule type" value="Genomic_DNA"/>
</dbReference>
<sequence length="17" mass="2187">MILFFMKRIEEQWSSKL</sequence>
<evidence type="ECO:0000313" key="1">
    <source>
        <dbReference type="EMBL" id="BBH06174.1"/>
    </source>
</evidence>
<gene>
    <name evidence="1" type="ORF">Prudu_017747</name>
</gene>
<accession>A0A4Y1RPB9</accession>
<name>A0A4Y1RPB9_PRUDU</name>